<dbReference type="InterPro" id="IPR041698">
    <property type="entry name" value="Methyltransf_25"/>
</dbReference>
<accession>A0A5C1ANW9</accession>
<dbReference type="EMBL" id="CP042425">
    <property type="protein sequence ID" value="QEL18558.1"/>
    <property type="molecule type" value="Genomic_DNA"/>
</dbReference>
<proteinExistence type="predicted"/>
<dbReference type="GO" id="GO:0032259">
    <property type="term" value="P:methylation"/>
    <property type="evidence" value="ECO:0007669"/>
    <property type="project" value="UniProtKB-KW"/>
</dbReference>
<sequence>MKKTLLFAGQMARRWRTVGAIAPSGGSLARTMARKVGDLADGQVIIELGPGTGVITRALVERFPRNPILAVEINEPFITPLRKEFPSATVVQGCASQLAAHLARHGLAPDNVGAVVSGLPLLTLPGDLPQQILASVASVLRPGRPYVQFTYSERAWRRFEAVGFERLPSKRVWWNVPPAVVLHFVRSEPSPQ</sequence>
<organism evidence="2 3">
    <name type="scientific">Limnoglobus roseus</name>
    <dbReference type="NCBI Taxonomy" id="2598579"/>
    <lineage>
        <taxon>Bacteria</taxon>
        <taxon>Pseudomonadati</taxon>
        <taxon>Planctomycetota</taxon>
        <taxon>Planctomycetia</taxon>
        <taxon>Gemmatales</taxon>
        <taxon>Gemmataceae</taxon>
        <taxon>Limnoglobus</taxon>
    </lineage>
</organism>
<dbReference type="KEGG" id="lrs:PX52LOC_05589"/>
<dbReference type="InterPro" id="IPR029063">
    <property type="entry name" value="SAM-dependent_MTases_sf"/>
</dbReference>
<reference evidence="3" key="1">
    <citation type="submission" date="2019-08" db="EMBL/GenBank/DDBJ databases">
        <title>Limnoglobus roseus gen. nov., sp. nov., a novel freshwater planctomycete with a giant genome from the family Gemmataceae.</title>
        <authorList>
            <person name="Kulichevskaya I.S."/>
            <person name="Naumoff D.G."/>
            <person name="Miroshnikov K."/>
            <person name="Ivanova A."/>
            <person name="Philippov D.A."/>
            <person name="Hakobyan A."/>
            <person name="Rijpstra I.C."/>
            <person name="Sinninghe Damste J.S."/>
            <person name="Liesack W."/>
            <person name="Dedysh S.N."/>
        </authorList>
    </citation>
    <scope>NUCLEOTIDE SEQUENCE [LARGE SCALE GENOMIC DNA]</scope>
    <source>
        <strain evidence="3">PX52</strain>
    </source>
</reference>
<dbReference type="Gene3D" id="3.40.50.150">
    <property type="entry name" value="Vaccinia Virus protein VP39"/>
    <property type="match status" value="1"/>
</dbReference>
<dbReference type="SUPFAM" id="SSF53335">
    <property type="entry name" value="S-adenosyl-L-methionine-dependent methyltransferases"/>
    <property type="match status" value="1"/>
</dbReference>
<keyword evidence="3" id="KW-1185">Reference proteome</keyword>
<gene>
    <name evidence="2" type="ORF">PX52LOC_05589</name>
</gene>
<evidence type="ECO:0000313" key="3">
    <source>
        <dbReference type="Proteomes" id="UP000324974"/>
    </source>
</evidence>
<keyword evidence="2" id="KW-0489">Methyltransferase</keyword>
<dbReference type="OrthoDB" id="9805585at2"/>
<protein>
    <submittedName>
        <fullName evidence="2">Methyltransferase domain-containing protein</fullName>
    </submittedName>
</protein>
<dbReference type="Proteomes" id="UP000324974">
    <property type="component" value="Chromosome"/>
</dbReference>
<dbReference type="AlphaFoldDB" id="A0A5C1ANW9"/>
<evidence type="ECO:0000259" key="1">
    <source>
        <dbReference type="Pfam" id="PF13649"/>
    </source>
</evidence>
<evidence type="ECO:0000313" key="2">
    <source>
        <dbReference type="EMBL" id="QEL18558.1"/>
    </source>
</evidence>
<dbReference type="CDD" id="cd02440">
    <property type="entry name" value="AdoMet_MTases"/>
    <property type="match status" value="1"/>
</dbReference>
<dbReference type="Pfam" id="PF13649">
    <property type="entry name" value="Methyltransf_25"/>
    <property type="match status" value="1"/>
</dbReference>
<name>A0A5C1ANW9_9BACT</name>
<keyword evidence="2" id="KW-0808">Transferase</keyword>
<dbReference type="GO" id="GO:0008168">
    <property type="term" value="F:methyltransferase activity"/>
    <property type="evidence" value="ECO:0007669"/>
    <property type="project" value="UniProtKB-KW"/>
</dbReference>
<dbReference type="RefSeq" id="WP_149113056.1">
    <property type="nucleotide sequence ID" value="NZ_CP042425.1"/>
</dbReference>
<feature type="domain" description="Methyltransferase" evidence="1">
    <location>
        <begin position="45"/>
        <end position="143"/>
    </location>
</feature>